<reference evidence="1 2" key="1">
    <citation type="submission" date="2019-08" db="EMBL/GenBank/DDBJ databases">
        <title>Deep-cultivation of Planctomycetes and their phenomic and genomic characterization uncovers novel biology.</title>
        <authorList>
            <person name="Wiegand S."/>
            <person name="Jogler M."/>
            <person name="Boedeker C."/>
            <person name="Pinto D."/>
            <person name="Vollmers J."/>
            <person name="Rivas-Marin E."/>
            <person name="Kohn T."/>
            <person name="Peeters S.H."/>
            <person name="Heuer A."/>
            <person name="Rast P."/>
            <person name="Oberbeckmann S."/>
            <person name="Bunk B."/>
            <person name="Jeske O."/>
            <person name="Meyerdierks A."/>
            <person name="Storesund J.E."/>
            <person name="Kallscheuer N."/>
            <person name="Luecker S."/>
            <person name="Lage O.M."/>
            <person name="Pohl T."/>
            <person name="Merkel B.J."/>
            <person name="Hornburger P."/>
            <person name="Mueller R.-W."/>
            <person name="Bruemmer F."/>
            <person name="Labrenz M."/>
            <person name="Spormann A.M."/>
            <person name="Op den Camp H."/>
            <person name="Overmann J."/>
            <person name="Amann R."/>
            <person name="Jetten M.S.M."/>
            <person name="Mascher T."/>
            <person name="Medema M.H."/>
            <person name="Devos D.P."/>
            <person name="Kaster A.-K."/>
            <person name="Ovreas L."/>
            <person name="Rohde M."/>
            <person name="Galperin M.Y."/>
            <person name="Jogler C."/>
        </authorList>
    </citation>
    <scope>NUCLEOTIDE SEQUENCE [LARGE SCALE GENOMIC DNA]</scope>
    <source>
        <strain evidence="1 2">UC8</strain>
    </source>
</reference>
<dbReference type="RefSeq" id="WP_068141750.1">
    <property type="nucleotide sequence ID" value="NZ_CP042914.1"/>
</dbReference>
<dbReference type="EMBL" id="CP042914">
    <property type="protein sequence ID" value="QEG42636.1"/>
    <property type="molecule type" value="Genomic_DNA"/>
</dbReference>
<gene>
    <name evidence="1" type="ORF">UC8_46780</name>
</gene>
<keyword evidence="2" id="KW-1185">Reference proteome</keyword>
<evidence type="ECO:0008006" key="3">
    <source>
        <dbReference type="Google" id="ProtNLM"/>
    </source>
</evidence>
<organism evidence="1 2">
    <name type="scientific">Roseimaritima ulvae</name>
    <dbReference type="NCBI Taxonomy" id="980254"/>
    <lineage>
        <taxon>Bacteria</taxon>
        <taxon>Pseudomonadati</taxon>
        <taxon>Planctomycetota</taxon>
        <taxon>Planctomycetia</taxon>
        <taxon>Pirellulales</taxon>
        <taxon>Pirellulaceae</taxon>
        <taxon>Roseimaritima</taxon>
    </lineage>
</organism>
<proteinExistence type="predicted"/>
<evidence type="ECO:0000313" key="1">
    <source>
        <dbReference type="EMBL" id="QEG42636.1"/>
    </source>
</evidence>
<name>A0A5B9QZM1_9BACT</name>
<dbReference type="PANTHER" id="PTHR43737:SF1">
    <property type="entry name" value="DUF1501 DOMAIN-CONTAINING PROTEIN"/>
    <property type="match status" value="1"/>
</dbReference>
<dbReference type="PANTHER" id="PTHR43737">
    <property type="entry name" value="BLL7424 PROTEIN"/>
    <property type="match status" value="1"/>
</dbReference>
<protein>
    <recommendedName>
        <fullName evidence="3">Sulfatase</fullName>
    </recommendedName>
</protein>
<accession>A0A5B9QZM1</accession>
<dbReference type="OrthoDB" id="127333at2"/>
<dbReference type="KEGG" id="rul:UC8_46780"/>
<evidence type="ECO:0000313" key="2">
    <source>
        <dbReference type="Proteomes" id="UP000325286"/>
    </source>
</evidence>
<dbReference type="InterPro" id="IPR010869">
    <property type="entry name" value="DUF1501"/>
</dbReference>
<dbReference type="Pfam" id="PF07394">
    <property type="entry name" value="DUF1501"/>
    <property type="match status" value="1"/>
</dbReference>
<dbReference type="Proteomes" id="UP000325286">
    <property type="component" value="Chromosome"/>
</dbReference>
<sequence>MLSFKGAAVARDLCDPHLKASRRDILRVGGCGMLGMSLGSMLRMQAQASEANLGGGPGWGKAKSIILVYLQGGPSHLDLWDPKENLPDNVKSVFSPISTKLPGVQYTENLPKLSQINDRFTMIRSMSYTPNGLFNHTAAIYQMMTGYTTDKVSPSGQLEPPNPKDFPNFGSNLIRLRPVDEPMLPFVMLPRPLQESNVVGKGGTAGFLGKAFDPYTLYPSGDDMDMDKMSRIKIDDLKLRPEVFSVRLQRRAKLRDLLNQKMPEINKAVESFELDEYYDRALSLIVSGRARDAFELSAEPEALRDQYGRNTFGQSCLLARRLVEAGTRVVEVIWPKVANSDNHSWDHHTGLSKRMKNQSAPMLDSGLSTLIEDLDDRGMLEDTMVVAVGEFGRSPQRGVSTSGNNNSDDGRDHWPYCYTGIMAGAGIGRGVVYGKSDKTASAPLENPVHPGELLATIYHGFGIDPETMVYNHLNQPREIVKAQAVTSLFA</sequence>
<dbReference type="AlphaFoldDB" id="A0A5B9QZM1"/>
<dbReference type="InterPro" id="IPR017850">
    <property type="entry name" value="Alkaline_phosphatase_core_sf"/>
</dbReference>
<dbReference type="SUPFAM" id="SSF53649">
    <property type="entry name" value="Alkaline phosphatase-like"/>
    <property type="match status" value="1"/>
</dbReference>